<dbReference type="InterPro" id="IPR002502">
    <property type="entry name" value="Amidase_domain"/>
</dbReference>
<dbReference type="PANTHER" id="PTHR11022">
    <property type="entry name" value="PEPTIDOGLYCAN RECOGNITION PROTEIN"/>
    <property type="match status" value="1"/>
</dbReference>
<gene>
    <name evidence="9" type="ORF">J437_LFUL019530</name>
</gene>
<dbReference type="GO" id="GO:0008270">
    <property type="term" value="F:zinc ion binding"/>
    <property type="evidence" value="ECO:0007669"/>
    <property type="project" value="InterPro"/>
</dbReference>
<organism evidence="9 10">
    <name type="scientific">Ladona fulva</name>
    <name type="common">Scarce chaser dragonfly</name>
    <name type="synonym">Libellula fulva</name>
    <dbReference type="NCBI Taxonomy" id="123851"/>
    <lineage>
        <taxon>Eukaryota</taxon>
        <taxon>Metazoa</taxon>
        <taxon>Ecdysozoa</taxon>
        <taxon>Arthropoda</taxon>
        <taxon>Hexapoda</taxon>
        <taxon>Insecta</taxon>
        <taxon>Pterygota</taxon>
        <taxon>Palaeoptera</taxon>
        <taxon>Odonata</taxon>
        <taxon>Epiprocta</taxon>
        <taxon>Anisoptera</taxon>
        <taxon>Libelluloidea</taxon>
        <taxon>Libellulidae</taxon>
        <taxon>Ladona</taxon>
    </lineage>
</organism>
<dbReference type="GO" id="GO:0008745">
    <property type="term" value="F:N-acetylmuramoyl-L-alanine amidase activity"/>
    <property type="evidence" value="ECO:0007669"/>
    <property type="project" value="InterPro"/>
</dbReference>
<reference evidence="9" key="2">
    <citation type="submission" date="2017-10" db="EMBL/GenBank/DDBJ databases">
        <title>Ladona fulva Genome sequencing and assembly.</title>
        <authorList>
            <person name="Murali S."/>
            <person name="Richards S."/>
            <person name="Bandaranaike D."/>
            <person name="Bellair M."/>
            <person name="Blankenburg K."/>
            <person name="Chao H."/>
            <person name="Dinh H."/>
            <person name="Doddapaneni H."/>
            <person name="Dugan-Rocha S."/>
            <person name="Elkadiri S."/>
            <person name="Gnanaolivu R."/>
            <person name="Hernandez B."/>
            <person name="Skinner E."/>
            <person name="Javaid M."/>
            <person name="Lee S."/>
            <person name="Li M."/>
            <person name="Ming W."/>
            <person name="Munidasa M."/>
            <person name="Muniz J."/>
            <person name="Nguyen L."/>
            <person name="Hughes D."/>
            <person name="Osuji N."/>
            <person name="Pu L.-L."/>
            <person name="Puazo M."/>
            <person name="Qu C."/>
            <person name="Quiroz J."/>
            <person name="Raj R."/>
            <person name="Weissenberger G."/>
            <person name="Xin Y."/>
            <person name="Zou X."/>
            <person name="Han Y."/>
            <person name="Worley K."/>
            <person name="Muzny D."/>
            <person name="Gibbs R."/>
        </authorList>
    </citation>
    <scope>NUCLEOTIDE SEQUENCE</scope>
    <source>
        <strain evidence="9">Sampled in the wild</strain>
    </source>
</reference>
<feature type="domain" description="Peptidoglycan recognition protein family" evidence="8">
    <location>
        <begin position="30"/>
        <end position="172"/>
    </location>
</feature>
<dbReference type="AlphaFoldDB" id="A0A8K0P8G9"/>
<evidence type="ECO:0000256" key="4">
    <source>
        <dbReference type="ARBA" id="ARBA00022859"/>
    </source>
</evidence>
<protein>
    <recommendedName>
        <fullName evidence="6">Peptidoglycan-recognition protein</fullName>
    </recommendedName>
</protein>
<dbReference type="InterPro" id="IPR017331">
    <property type="entry name" value="Peptidoglycan_recognition"/>
</dbReference>
<reference evidence="9" key="1">
    <citation type="submission" date="2013-04" db="EMBL/GenBank/DDBJ databases">
        <authorList>
            <person name="Qu J."/>
            <person name="Murali S.C."/>
            <person name="Bandaranaike D."/>
            <person name="Bellair M."/>
            <person name="Blankenburg K."/>
            <person name="Chao H."/>
            <person name="Dinh H."/>
            <person name="Doddapaneni H."/>
            <person name="Downs B."/>
            <person name="Dugan-Rocha S."/>
            <person name="Elkadiri S."/>
            <person name="Gnanaolivu R.D."/>
            <person name="Hernandez B."/>
            <person name="Javaid M."/>
            <person name="Jayaseelan J.C."/>
            <person name="Lee S."/>
            <person name="Li M."/>
            <person name="Ming W."/>
            <person name="Munidasa M."/>
            <person name="Muniz J."/>
            <person name="Nguyen L."/>
            <person name="Ongeri F."/>
            <person name="Osuji N."/>
            <person name="Pu L.-L."/>
            <person name="Puazo M."/>
            <person name="Qu C."/>
            <person name="Quiroz J."/>
            <person name="Raj R."/>
            <person name="Weissenberger G."/>
            <person name="Xin Y."/>
            <person name="Zou X."/>
            <person name="Han Y."/>
            <person name="Richards S."/>
            <person name="Worley K."/>
            <person name="Muzny D."/>
            <person name="Gibbs R."/>
        </authorList>
    </citation>
    <scope>NUCLEOTIDE SEQUENCE</scope>
    <source>
        <strain evidence="9">Sampled in the wild</strain>
    </source>
</reference>
<evidence type="ECO:0000259" key="8">
    <source>
        <dbReference type="SMART" id="SM00701"/>
    </source>
</evidence>
<evidence type="ECO:0000313" key="10">
    <source>
        <dbReference type="Proteomes" id="UP000792457"/>
    </source>
</evidence>
<keyword evidence="10" id="KW-1185">Reference proteome</keyword>
<dbReference type="SUPFAM" id="SSF55846">
    <property type="entry name" value="N-acetylmuramoyl-L-alanine amidase-like"/>
    <property type="match status" value="1"/>
</dbReference>
<dbReference type="SMART" id="SM00644">
    <property type="entry name" value="Ami_2"/>
    <property type="match status" value="1"/>
</dbReference>
<keyword evidence="5" id="KW-1015">Disulfide bond</keyword>
<proteinExistence type="inferred from homology"/>
<dbReference type="Gene3D" id="3.40.80.10">
    <property type="entry name" value="Peptidoglycan recognition protein-like"/>
    <property type="match status" value="1"/>
</dbReference>
<evidence type="ECO:0000256" key="1">
    <source>
        <dbReference type="ARBA" id="ARBA00007553"/>
    </source>
</evidence>
<keyword evidence="4 6" id="KW-0391">Immunity</keyword>
<evidence type="ECO:0000313" key="9">
    <source>
        <dbReference type="EMBL" id="KAG8239960.1"/>
    </source>
</evidence>
<dbReference type="GO" id="GO:0045087">
    <property type="term" value="P:innate immune response"/>
    <property type="evidence" value="ECO:0007669"/>
    <property type="project" value="UniProtKB-KW"/>
</dbReference>
<evidence type="ECO:0000256" key="6">
    <source>
        <dbReference type="PIRNR" id="PIRNR037945"/>
    </source>
</evidence>
<evidence type="ECO:0000256" key="2">
    <source>
        <dbReference type="ARBA" id="ARBA00022588"/>
    </source>
</evidence>
<dbReference type="OrthoDB" id="10001926at2759"/>
<name>A0A8K0P8G9_LADFU</name>
<evidence type="ECO:0000259" key="7">
    <source>
        <dbReference type="SMART" id="SM00644"/>
    </source>
</evidence>
<evidence type="ECO:0000256" key="3">
    <source>
        <dbReference type="ARBA" id="ARBA00022729"/>
    </source>
</evidence>
<keyword evidence="3" id="KW-0732">Signal</keyword>
<dbReference type="PANTHER" id="PTHR11022:SF41">
    <property type="entry name" value="PEPTIDOGLYCAN-RECOGNITION PROTEIN LC-RELATED"/>
    <property type="match status" value="1"/>
</dbReference>
<dbReference type="GO" id="GO:0042834">
    <property type="term" value="F:peptidoglycan binding"/>
    <property type="evidence" value="ECO:0007669"/>
    <property type="project" value="InterPro"/>
</dbReference>
<dbReference type="GO" id="GO:0009253">
    <property type="term" value="P:peptidoglycan catabolic process"/>
    <property type="evidence" value="ECO:0007669"/>
    <property type="project" value="InterPro"/>
</dbReference>
<dbReference type="InterPro" id="IPR006619">
    <property type="entry name" value="PGRP_domain_met/bac"/>
</dbReference>
<dbReference type="InterPro" id="IPR015510">
    <property type="entry name" value="PGRP"/>
</dbReference>
<comment type="similarity">
    <text evidence="1 6">Belongs to the N-acetylmuramoyl-L-alanine amidase 2 family.</text>
</comment>
<comment type="caution">
    <text evidence="9">The sequence shown here is derived from an EMBL/GenBank/DDBJ whole genome shotgun (WGS) entry which is preliminary data.</text>
</comment>
<dbReference type="FunFam" id="3.40.80.10:FF:000001">
    <property type="entry name" value="Peptidoglycan recognition protein 1"/>
    <property type="match status" value="1"/>
</dbReference>
<dbReference type="SMART" id="SM00701">
    <property type="entry name" value="PGRP"/>
    <property type="match status" value="1"/>
</dbReference>
<keyword evidence="2 6" id="KW-0399">Innate immunity</keyword>
<evidence type="ECO:0000256" key="5">
    <source>
        <dbReference type="ARBA" id="ARBA00023157"/>
    </source>
</evidence>
<dbReference type="PIRSF" id="PIRSF037945">
    <property type="entry name" value="PGRPs"/>
    <property type="match status" value="1"/>
</dbReference>
<dbReference type="CDD" id="cd06583">
    <property type="entry name" value="PGRP"/>
    <property type="match status" value="1"/>
</dbReference>
<dbReference type="Pfam" id="PF01510">
    <property type="entry name" value="Amidase_2"/>
    <property type="match status" value="1"/>
</dbReference>
<feature type="domain" description="N-acetylmuramoyl-L-alanine amidase" evidence="7">
    <location>
        <begin position="41"/>
        <end position="178"/>
    </location>
</feature>
<dbReference type="InterPro" id="IPR036505">
    <property type="entry name" value="Amidase/PGRP_sf"/>
</dbReference>
<accession>A0A8K0P8G9</accession>
<sequence length="195" mass="22184">MLFQIKEQTNVRKTERPLEGRKKKKLLIRPLVIPRERWEANPPKGTTALRHPVNYVIISHTASEPGHSIAECCTHIRIFQKFHQESRNWDDIAYNFLVGGDGNVYEGRGWDNMGAHAKGMNDVSIGISFIGTFVDVLPPPSQIRACKMLIDEGISLGNISANYKLLGHRQVSPTESPGEMLYKELQKWNHWSPEI</sequence>
<dbReference type="Proteomes" id="UP000792457">
    <property type="component" value="Unassembled WGS sequence"/>
</dbReference>
<dbReference type="EMBL" id="KZ310484">
    <property type="protein sequence ID" value="KAG8239960.1"/>
    <property type="molecule type" value="Genomic_DNA"/>
</dbReference>